<keyword evidence="3" id="KW-1185">Reference proteome</keyword>
<proteinExistence type="predicted"/>
<dbReference type="EMBL" id="BTGB01000001">
    <property type="protein sequence ID" value="GMM44268.1"/>
    <property type="molecule type" value="Genomic_DNA"/>
</dbReference>
<sequence length="732" mass="81980">MNFLAKTIGTLTGTAIPYSFNEPRVLPICENPNSRSIWKVYDGVSDKDSTPVTIFEFDLKNPANYNYITNAKNALKKHKALSLLPGVLTVFETIENDRTLYLITERASSLAEITSEISPASAVLAIYQITTGLKFVNVEGSCLHGNLRDHNVFITDSGEWKIGGFEFAFNYKDNAIEFPALYASYPALTFQKGMIISPEFESFGSDCFRTHLKGGKSLKFDSYLLGLLSYQISHNRSPASNEVKTQYNNWSFEGIPINKLLSPNVGLRMTTEQFLGNGETSYFGTPEIVAYSKFSHISIVSLTEKLEVFKALASADISAKFLDFKVMPEIKNVFDTTTSNEGNIQTILLYLMYLIHKNSNEESKSFEIFFKPTIFKAFTLSDRAIRTILLKILPHVIENITKYEVQDKIYPNLVTGFLDTDLTIRTETLLSISYVMDKITERQLNNDLLRYLAKLQVDPNPKLRANTVVCLNKISSKMQSSTRIGVLITAFGKALKDTDYVTRLCAVRGFESSIEYFTPEVCCSKVLSSLSPALLDKSSVIREEAEKTFEIYMQKIRAEATSIKHNEEDDHIEVDVSHLSNLMDSISLENLGNSILETVSTLNTPSGTPFPESRMNSKNNLTRLQSASTENVVNKAFGVSDDFDDFDGDDGWDVDDDEIENAKPVVSKQSSFNKPKSVFGATVQKQETNIINKPSTINKKSMVLGKNKPVTKINLNLQPKVEEDDDGWGDGW</sequence>
<dbReference type="PANTHER" id="PTHR12984">
    <property type="entry name" value="SCY1-RELATED S/T PROTEIN KINASE-LIKE"/>
    <property type="match status" value="1"/>
</dbReference>
<organism evidence="2 3">
    <name type="scientific">Pichia kluyveri</name>
    <name type="common">Yeast</name>
    <dbReference type="NCBI Taxonomy" id="36015"/>
    <lineage>
        <taxon>Eukaryota</taxon>
        <taxon>Fungi</taxon>
        <taxon>Dikarya</taxon>
        <taxon>Ascomycota</taxon>
        <taxon>Saccharomycotina</taxon>
        <taxon>Pichiomycetes</taxon>
        <taxon>Pichiales</taxon>
        <taxon>Pichiaceae</taxon>
        <taxon>Pichia</taxon>
    </lineage>
</organism>
<protein>
    <submittedName>
        <fullName evidence="2">Cex1 protein</fullName>
    </submittedName>
</protein>
<dbReference type="Gene3D" id="1.10.510.10">
    <property type="entry name" value="Transferase(Phosphotransferase) domain 1"/>
    <property type="match status" value="1"/>
</dbReference>
<dbReference type="Proteomes" id="UP001378960">
    <property type="component" value="Unassembled WGS sequence"/>
</dbReference>
<dbReference type="GO" id="GO:0006409">
    <property type="term" value="P:tRNA export from nucleus"/>
    <property type="evidence" value="ECO:0007669"/>
    <property type="project" value="TreeGrafter"/>
</dbReference>
<accession>A0AAV5QYB6</accession>
<dbReference type="Gene3D" id="1.25.10.10">
    <property type="entry name" value="Leucine-rich Repeat Variant"/>
    <property type="match status" value="1"/>
</dbReference>
<dbReference type="PANTHER" id="PTHR12984:SF3">
    <property type="entry name" value="N-TERMINAL KINASE-LIKE PROTEIN"/>
    <property type="match status" value="1"/>
</dbReference>
<evidence type="ECO:0000259" key="1">
    <source>
        <dbReference type="PROSITE" id="PS50011"/>
    </source>
</evidence>
<dbReference type="InterPro" id="IPR051177">
    <property type="entry name" value="CIK-Related_Protein"/>
</dbReference>
<feature type="domain" description="Protein kinase" evidence="1">
    <location>
        <begin position="26"/>
        <end position="299"/>
    </location>
</feature>
<dbReference type="GO" id="GO:0005524">
    <property type="term" value="F:ATP binding"/>
    <property type="evidence" value="ECO:0007669"/>
    <property type="project" value="InterPro"/>
</dbReference>
<evidence type="ECO:0000313" key="3">
    <source>
        <dbReference type="Proteomes" id="UP001378960"/>
    </source>
</evidence>
<dbReference type="InterPro" id="IPR011989">
    <property type="entry name" value="ARM-like"/>
</dbReference>
<dbReference type="Gene3D" id="3.30.200.20">
    <property type="entry name" value="Phosphorylase Kinase, domain 1"/>
    <property type="match status" value="1"/>
</dbReference>
<dbReference type="SUPFAM" id="SSF48371">
    <property type="entry name" value="ARM repeat"/>
    <property type="match status" value="1"/>
</dbReference>
<reference evidence="2 3" key="1">
    <citation type="journal article" date="2023" name="Elife">
        <title>Identification of key yeast species and microbe-microbe interactions impacting larval growth of Drosophila in the wild.</title>
        <authorList>
            <person name="Mure A."/>
            <person name="Sugiura Y."/>
            <person name="Maeda R."/>
            <person name="Honda K."/>
            <person name="Sakurai N."/>
            <person name="Takahashi Y."/>
            <person name="Watada M."/>
            <person name="Katoh T."/>
            <person name="Gotoh A."/>
            <person name="Gotoh Y."/>
            <person name="Taniguchi I."/>
            <person name="Nakamura K."/>
            <person name="Hayashi T."/>
            <person name="Katayama T."/>
            <person name="Uemura T."/>
            <person name="Hattori Y."/>
        </authorList>
    </citation>
    <scope>NUCLEOTIDE SEQUENCE [LARGE SCALE GENOMIC DNA]</scope>
    <source>
        <strain evidence="2 3">PK-24</strain>
    </source>
</reference>
<dbReference type="InterPro" id="IPR000719">
    <property type="entry name" value="Prot_kinase_dom"/>
</dbReference>
<gene>
    <name evidence="2" type="ORF">DAPK24_008430</name>
</gene>
<dbReference type="AlphaFoldDB" id="A0AAV5QYB6"/>
<name>A0AAV5QYB6_PICKL</name>
<dbReference type="SUPFAM" id="SSF56112">
    <property type="entry name" value="Protein kinase-like (PK-like)"/>
    <property type="match status" value="1"/>
</dbReference>
<comment type="caution">
    <text evidence="2">The sequence shown here is derived from an EMBL/GenBank/DDBJ whole genome shotgun (WGS) entry which is preliminary data.</text>
</comment>
<dbReference type="GO" id="GO:0005737">
    <property type="term" value="C:cytoplasm"/>
    <property type="evidence" value="ECO:0007669"/>
    <property type="project" value="TreeGrafter"/>
</dbReference>
<dbReference type="GO" id="GO:0004672">
    <property type="term" value="F:protein kinase activity"/>
    <property type="evidence" value="ECO:0007669"/>
    <property type="project" value="InterPro"/>
</dbReference>
<dbReference type="InterPro" id="IPR011009">
    <property type="entry name" value="Kinase-like_dom_sf"/>
</dbReference>
<evidence type="ECO:0000313" key="2">
    <source>
        <dbReference type="EMBL" id="GMM44268.1"/>
    </source>
</evidence>
<dbReference type="PROSITE" id="PS50011">
    <property type="entry name" value="PROTEIN_KINASE_DOM"/>
    <property type="match status" value="1"/>
</dbReference>
<dbReference type="Pfam" id="PF00069">
    <property type="entry name" value="Pkinase"/>
    <property type="match status" value="1"/>
</dbReference>
<dbReference type="InterPro" id="IPR016024">
    <property type="entry name" value="ARM-type_fold"/>
</dbReference>